<dbReference type="EMBL" id="VTPC01003269">
    <property type="protein sequence ID" value="KAF2898777.1"/>
    <property type="molecule type" value="Genomic_DNA"/>
</dbReference>
<feature type="region of interest" description="Disordered" evidence="2">
    <location>
        <begin position="1"/>
        <end position="30"/>
    </location>
</feature>
<accession>A0A8K0D9F5</accession>
<feature type="compositionally biased region" description="Low complexity" evidence="2">
    <location>
        <begin position="378"/>
        <end position="391"/>
    </location>
</feature>
<reference evidence="3" key="1">
    <citation type="submission" date="2019-08" db="EMBL/GenBank/DDBJ databases">
        <title>The genome of the North American firefly Photinus pyralis.</title>
        <authorList>
            <consortium name="Photinus pyralis genome working group"/>
            <person name="Fallon T.R."/>
            <person name="Sander Lower S.E."/>
            <person name="Weng J.-K."/>
        </authorList>
    </citation>
    <scope>NUCLEOTIDE SEQUENCE</scope>
    <source>
        <strain evidence="3">TRF0915ILg1</strain>
        <tissue evidence="3">Whole body</tissue>
    </source>
</reference>
<dbReference type="Proteomes" id="UP000801492">
    <property type="component" value="Unassembled WGS sequence"/>
</dbReference>
<feature type="region of interest" description="Disordered" evidence="2">
    <location>
        <begin position="376"/>
        <end position="395"/>
    </location>
</feature>
<keyword evidence="1" id="KW-0175">Coiled coil</keyword>
<gene>
    <name evidence="3" type="ORF">ILUMI_07396</name>
</gene>
<evidence type="ECO:0000313" key="4">
    <source>
        <dbReference type="Proteomes" id="UP000801492"/>
    </source>
</evidence>
<organism evidence="3 4">
    <name type="scientific">Ignelater luminosus</name>
    <name type="common">Cucubano</name>
    <name type="synonym">Pyrophorus luminosus</name>
    <dbReference type="NCBI Taxonomy" id="2038154"/>
    <lineage>
        <taxon>Eukaryota</taxon>
        <taxon>Metazoa</taxon>
        <taxon>Ecdysozoa</taxon>
        <taxon>Arthropoda</taxon>
        <taxon>Hexapoda</taxon>
        <taxon>Insecta</taxon>
        <taxon>Pterygota</taxon>
        <taxon>Neoptera</taxon>
        <taxon>Endopterygota</taxon>
        <taxon>Coleoptera</taxon>
        <taxon>Polyphaga</taxon>
        <taxon>Elateriformia</taxon>
        <taxon>Elateroidea</taxon>
        <taxon>Elateridae</taxon>
        <taxon>Agrypninae</taxon>
        <taxon>Pyrophorini</taxon>
        <taxon>Ignelater</taxon>
    </lineage>
</organism>
<dbReference type="OrthoDB" id="10062605at2759"/>
<feature type="coiled-coil region" evidence="1">
    <location>
        <begin position="154"/>
        <end position="331"/>
    </location>
</feature>
<evidence type="ECO:0000256" key="1">
    <source>
        <dbReference type="SAM" id="Coils"/>
    </source>
</evidence>
<name>A0A8K0D9F5_IGNLU</name>
<comment type="caution">
    <text evidence="3">The sequence shown here is derived from an EMBL/GenBank/DDBJ whole genome shotgun (WGS) entry which is preliminary data.</text>
</comment>
<dbReference type="Gene3D" id="1.10.287.1490">
    <property type="match status" value="1"/>
</dbReference>
<evidence type="ECO:0000313" key="3">
    <source>
        <dbReference type="EMBL" id="KAF2898777.1"/>
    </source>
</evidence>
<dbReference type="PANTHER" id="PTHR23159">
    <property type="entry name" value="CENTROSOMAL PROTEIN 2"/>
    <property type="match status" value="1"/>
</dbReference>
<dbReference type="PANTHER" id="PTHR23159:SF31">
    <property type="entry name" value="CENTROSOME-ASSOCIATED PROTEIN CEP250 ISOFORM X1"/>
    <property type="match status" value="1"/>
</dbReference>
<dbReference type="AlphaFoldDB" id="A0A8K0D9F5"/>
<keyword evidence="4" id="KW-1185">Reference proteome</keyword>
<evidence type="ECO:0000256" key="2">
    <source>
        <dbReference type="SAM" id="MobiDB-lite"/>
    </source>
</evidence>
<sequence length="535" mass="60367">MSNCSEGGRRNSLGAANYGSQKESNDSDAEDTTIHRALENIFLACDKNSTGYALVSDLIYFITPHMQSHLSKLILLKKALDPNDTDPLVDSITFFNVMSEWTSKVSADSPKLDCKRHGVIREPKKVIGETSLNLGSPTQTSPPTVCTINNESDLMILQEHVKQLEHQNRKLTDELENTRSQLTALEEQNETFQADLERISRRLISEQQINAQLEKDRQATAELLEASSAAQKQIGKLEKDLASSDKQIVQLKETVKKLEEENQKLEDRIDKITERETAAKQQVTELQDEINGKEQEILSLEETNAELKTNLEEQQQQIVESNNINMSLKAEKEELEKCLRDSFKNNSLSFVAKPSKSFSEYSSSTSAEHAALTPMCKSASSSSGNTSANNGLENSSDDDLCWKMQLQMVNYSPHESLEAEMSQEEDEEEEEVEEVIAHNSNFKNRALLFGNEAVVVTNLTKNKPRINQKRIFDQMRKTLEPFATKETFLTFGKYISEELSSLPRDQAFYCQKLINDATFEAKMGTLSSHSMIKIR</sequence>
<proteinExistence type="predicted"/>
<protein>
    <submittedName>
        <fullName evidence="3">Uncharacterized protein</fullName>
    </submittedName>
</protein>